<organism evidence="1 2">
    <name type="scientific">Streptomyces venezuelae</name>
    <dbReference type="NCBI Taxonomy" id="54571"/>
    <lineage>
        <taxon>Bacteria</taxon>
        <taxon>Bacillati</taxon>
        <taxon>Actinomycetota</taxon>
        <taxon>Actinomycetes</taxon>
        <taxon>Kitasatosporales</taxon>
        <taxon>Streptomycetaceae</taxon>
        <taxon>Streptomyces</taxon>
    </lineage>
</organism>
<reference evidence="1 2" key="1">
    <citation type="submission" date="2018-05" db="EMBL/GenBank/DDBJ databases">
        <title>Streptomyces venezuelae.</title>
        <authorList>
            <person name="Kim W."/>
            <person name="Lee N."/>
            <person name="Cho B.-K."/>
        </authorList>
    </citation>
    <scope>NUCLEOTIDE SEQUENCE [LARGE SCALE GENOMIC DNA]</scope>
    <source>
        <strain evidence="1 2">ATCC 14583</strain>
    </source>
</reference>
<dbReference type="AlphaFoldDB" id="A0A5P2B5R2"/>
<keyword evidence="2" id="KW-1185">Reference proteome</keyword>
<protein>
    <submittedName>
        <fullName evidence="1">Uncharacterized protein</fullName>
    </submittedName>
</protein>
<name>A0A5P2B5R2_STRVZ</name>
<evidence type="ECO:0000313" key="2">
    <source>
        <dbReference type="Proteomes" id="UP000323046"/>
    </source>
</evidence>
<proteinExistence type="predicted"/>
<dbReference type="RefSeq" id="WP_150165176.1">
    <property type="nucleotide sequence ID" value="NZ_CP029193.1"/>
</dbReference>
<dbReference type="EMBL" id="CP029193">
    <property type="protein sequence ID" value="QES25823.1"/>
    <property type="molecule type" value="Genomic_DNA"/>
</dbReference>
<evidence type="ECO:0000313" key="1">
    <source>
        <dbReference type="EMBL" id="QES25823.1"/>
    </source>
</evidence>
<gene>
    <name evidence="1" type="ORF">DEJ47_04585</name>
</gene>
<sequence>MARYTIKYLDGCTDTITAHSVVKQAEEDQYYFGNATGQPVALIPSDGVRAIIREGVETVDA</sequence>
<dbReference type="Proteomes" id="UP000323046">
    <property type="component" value="Chromosome"/>
</dbReference>
<accession>A0A5P2B5R2</accession>